<sequence>MALTDSRAVAVTAHLFTSYRRTWLDSVFNSFLLPLCLLTGIGWSVGRYVGDEPQPGVSYFAFVGAGLLATSVVQIGAAESAWAVFGGFEWSRIYHAMRLTPARPTDIMTGHLAAVVGRATLGGLSFLIVIELFGVGHRWTALAVVPLLPLFAVSIAAPVMAFSATVRSAGMFDVLFRIGIVPMAMFSGVYFPLDVLPALPHAVVLALPLTHAADLSRMLLLGSGTAQDAAVNLLCLAVWAVAGLALARRAFSRRLSD</sequence>
<protein>
    <recommendedName>
        <fullName evidence="6">Transport permease protein</fullName>
    </recommendedName>
</protein>
<dbReference type="PANTHER" id="PTHR43229">
    <property type="entry name" value="NODULATION PROTEIN J"/>
    <property type="match status" value="1"/>
</dbReference>
<reference evidence="8 9" key="1">
    <citation type="submission" date="2016-10" db="EMBL/GenBank/DDBJ databases">
        <authorList>
            <person name="de Groot N.N."/>
        </authorList>
    </citation>
    <scope>NUCLEOTIDE SEQUENCE [LARGE SCALE GENOMIC DNA]</scope>
    <source>
        <strain evidence="8 9">CGMCC 4.1859</strain>
    </source>
</reference>
<feature type="transmembrane region" description="Helical" evidence="6">
    <location>
        <begin position="229"/>
        <end position="247"/>
    </location>
</feature>
<keyword evidence="3 6" id="KW-1133">Transmembrane helix</keyword>
<comment type="subcellular location">
    <subcellularLocation>
        <location evidence="6">Cell membrane</location>
        <topology evidence="6">Multi-pass membrane protein</topology>
    </subcellularLocation>
    <subcellularLocation>
        <location evidence="1">Membrane</location>
        <topology evidence="1">Multi-pass membrane protein</topology>
    </subcellularLocation>
</comment>
<keyword evidence="6" id="KW-0813">Transport</keyword>
<dbReference type="Pfam" id="PF01061">
    <property type="entry name" value="ABC2_membrane"/>
    <property type="match status" value="1"/>
</dbReference>
<evidence type="ECO:0000256" key="4">
    <source>
        <dbReference type="ARBA" id="ARBA00023136"/>
    </source>
</evidence>
<feature type="transmembrane region" description="Helical" evidence="6">
    <location>
        <begin position="109"/>
        <end position="133"/>
    </location>
</feature>
<dbReference type="GO" id="GO:0140359">
    <property type="term" value="F:ABC-type transporter activity"/>
    <property type="evidence" value="ECO:0007669"/>
    <property type="project" value="InterPro"/>
</dbReference>
<accession>A0A1G7J737</accession>
<dbReference type="EMBL" id="FNAX01000006">
    <property type="protein sequence ID" value="SDF20807.1"/>
    <property type="molecule type" value="Genomic_DNA"/>
</dbReference>
<gene>
    <name evidence="8" type="ORF">SAMN05216260_106315</name>
</gene>
<organism evidence="8 9">
    <name type="scientific">Streptomyces griseoaurantiacus</name>
    <dbReference type="NCBI Taxonomy" id="68213"/>
    <lineage>
        <taxon>Bacteria</taxon>
        <taxon>Bacillati</taxon>
        <taxon>Actinomycetota</taxon>
        <taxon>Actinomycetes</taxon>
        <taxon>Kitasatosporales</taxon>
        <taxon>Streptomycetaceae</taxon>
        <taxon>Streptomyces</taxon>
        <taxon>Streptomyces aurantiacus group</taxon>
    </lineage>
</organism>
<dbReference type="AlphaFoldDB" id="A0A1G7J737"/>
<dbReference type="PROSITE" id="PS51012">
    <property type="entry name" value="ABC_TM2"/>
    <property type="match status" value="1"/>
</dbReference>
<dbReference type="InterPro" id="IPR047817">
    <property type="entry name" value="ABC2_TM_bact-type"/>
</dbReference>
<proteinExistence type="inferred from homology"/>
<feature type="transmembrane region" description="Helical" evidence="6">
    <location>
        <begin position="174"/>
        <end position="193"/>
    </location>
</feature>
<evidence type="ECO:0000313" key="8">
    <source>
        <dbReference type="EMBL" id="SDF20807.1"/>
    </source>
</evidence>
<dbReference type="PRINTS" id="PR00164">
    <property type="entry name" value="ABC2TRNSPORT"/>
</dbReference>
<name>A0A1G7J737_9ACTN</name>
<evidence type="ECO:0000256" key="2">
    <source>
        <dbReference type="ARBA" id="ARBA00022692"/>
    </source>
</evidence>
<feature type="domain" description="ABC transmembrane type-2" evidence="7">
    <location>
        <begin position="25"/>
        <end position="254"/>
    </location>
</feature>
<dbReference type="GO" id="GO:0043190">
    <property type="term" value="C:ATP-binding cassette (ABC) transporter complex"/>
    <property type="evidence" value="ECO:0007669"/>
    <property type="project" value="InterPro"/>
</dbReference>
<feature type="transmembrane region" description="Helical" evidence="6">
    <location>
        <begin position="27"/>
        <end position="45"/>
    </location>
</feature>
<evidence type="ECO:0000256" key="1">
    <source>
        <dbReference type="ARBA" id="ARBA00004141"/>
    </source>
</evidence>
<evidence type="ECO:0000259" key="7">
    <source>
        <dbReference type="PROSITE" id="PS51012"/>
    </source>
</evidence>
<dbReference type="GO" id="GO:0046677">
    <property type="term" value="P:response to antibiotic"/>
    <property type="evidence" value="ECO:0007669"/>
    <property type="project" value="UniProtKB-KW"/>
</dbReference>
<keyword evidence="2 6" id="KW-0812">Transmembrane</keyword>
<evidence type="ECO:0000256" key="3">
    <source>
        <dbReference type="ARBA" id="ARBA00022989"/>
    </source>
</evidence>
<evidence type="ECO:0000256" key="6">
    <source>
        <dbReference type="RuleBase" id="RU361157"/>
    </source>
</evidence>
<feature type="transmembrane region" description="Helical" evidence="6">
    <location>
        <begin position="139"/>
        <end position="162"/>
    </location>
</feature>
<keyword evidence="4 6" id="KW-0472">Membrane</keyword>
<keyword evidence="5" id="KW-0046">Antibiotic resistance</keyword>
<evidence type="ECO:0000256" key="5">
    <source>
        <dbReference type="ARBA" id="ARBA00023251"/>
    </source>
</evidence>
<dbReference type="PANTHER" id="PTHR43229:SF2">
    <property type="entry name" value="NODULATION PROTEIN J"/>
    <property type="match status" value="1"/>
</dbReference>
<dbReference type="InterPro" id="IPR000412">
    <property type="entry name" value="ABC_2_transport"/>
</dbReference>
<comment type="similarity">
    <text evidence="6">Belongs to the ABC-2 integral membrane protein family.</text>
</comment>
<feature type="transmembrane region" description="Helical" evidence="6">
    <location>
        <begin position="57"/>
        <end position="88"/>
    </location>
</feature>
<keyword evidence="6" id="KW-1003">Cell membrane</keyword>
<dbReference type="Proteomes" id="UP000198614">
    <property type="component" value="Unassembled WGS sequence"/>
</dbReference>
<evidence type="ECO:0000313" key="9">
    <source>
        <dbReference type="Proteomes" id="UP000198614"/>
    </source>
</evidence>
<dbReference type="InterPro" id="IPR051784">
    <property type="entry name" value="Nod_factor_ABC_transporter"/>
</dbReference>
<dbReference type="InterPro" id="IPR013525">
    <property type="entry name" value="ABC2_TM"/>
</dbReference>